<organism evidence="1 2">
    <name type="scientific">Taxus chinensis</name>
    <name type="common">Chinese yew</name>
    <name type="synonym">Taxus wallichiana var. chinensis</name>
    <dbReference type="NCBI Taxonomy" id="29808"/>
    <lineage>
        <taxon>Eukaryota</taxon>
        <taxon>Viridiplantae</taxon>
        <taxon>Streptophyta</taxon>
        <taxon>Embryophyta</taxon>
        <taxon>Tracheophyta</taxon>
        <taxon>Spermatophyta</taxon>
        <taxon>Pinopsida</taxon>
        <taxon>Pinidae</taxon>
        <taxon>Conifers II</taxon>
        <taxon>Cupressales</taxon>
        <taxon>Taxaceae</taxon>
        <taxon>Taxus</taxon>
    </lineage>
</organism>
<dbReference type="EMBL" id="JAHRHJ020000009">
    <property type="protein sequence ID" value="KAH9303558.1"/>
    <property type="molecule type" value="Genomic_DNA"/>
</dbReference>
<feature type="non-terminal residue" evidence="1">
    <location>
        <position position="1"/>
    </location>
</feature>
<accession>A0AA38CV85</accession>
<dbReference type="Proteomes" id="UP000824469">
    <property type="component" value="Unassembled WGS sequence"/>
</dbReference>
<reference evidence="1 2" key="1">
    <citation type="journal article" date="2021" name="Nat. Plants">
        <title>The Taxus genome provides insights into paclitaxel biosynthesis.</title>
        <authorList>
            <person name="Xiong X."/>
            <person name="Gou J."/>
            <person name="Liao Q."/>
            <person name="Li Y."/>
            <person name="Zhou Q."/>
            <person name="Bi G."/>
            <person name="Li C."/>
            <person name="Du R."/>
            <person name="Wang X."/>
            <person name="Sun T."/>
            <person name="Guo L."/>
            <person name="Liang H."/>
            <person name="Lu P."/>
            <person name="Wu Y."/>
            <person name="Zhang Z."/>
            <person name="Ro D.K."/>
            <person name="Shang Y."/>
            <person name="Huang S."/>
            <person name="Yan J."/>
        </authorList>
    </citation>
    <scope>NUCLEOTIDE SEQUENCE [LARGE SCALE GENOMIC DNA]</scope>
    <source>
        <strain evidence="1">Ta-2019</strain>
    </source>
</reference>
<name>A0AA38CV85_TAXCH</name>
<feature type="non-terminal residue" evidence="1">
    <location>
        <position position="52"/>
    </location>
</feature>
<gene>
    <name evidence="1" type="ORF">KI387_044439</name>
</gene>
<comment type="caution">
    <text evidence="1">The sequence shown here is derived from an EMBL/GenBank/DDBJ whole genome shotgun (WGS) entry which is preliminary data.</text>
</comment>
<protein>
    <submittedName>
        <fullName evidence="1">Uncharacterized protein</fullName>
    </submittedName>
</protein>
<evidence type="ECO:0000313" key="1">
    <source>
        <dbReference type="EMBL" id="KAH9303558.1"/>
    </source>
</evidence>
<evidence type="ECO:0000313" key="2">
    <source>
        <dbReference type="Proteomes" id="UP000824469"/>
    </source>
</evidence>
<proteinExistence type="predicted"/>
<dbReference type="AlphaFoldDB" id="A0AA38CV85"/>
<sequence>VYHPPLATIMISSLLEKISSLKAQTQIVISGVQSINLDPSCCYQLAFHLNNG</sequence>
<keyword evidence="2" id="KW-1185">Reference proteome</keyword>